<name>A0A8D8QWU9_9HEMI</name>
<reference evidence="2" key="1">
    <citation type="submission" date="2021-05" db="EMBL/GenBank/DDBJ databases">
        <authorList>
            <person name="Alioto T."/>
            <person name="Alioto T."/>
            <person name="Gomez Garrido J."/>
        </authorList>
    </citation>
    <scope>NUCLEOTIDE SEQUENCE</scope>
</reference>
<protein>
    <submittedName>
        <fullName evidence="2">Uncharacterized protein</fullName>
    </submittedName>
</protein>
<feature type="compositionally biased region" description="Low complexity" evidence="1">
    <location>
        <begin position="71"/>
        <end position="96"/>
    </location>
</feature>
<organism evidence="2">
    <name type="scientific">Cacopsylla melanoneura</name>
    <dbReference type="NCBI Taxonomy" id="428564"/>
    <lineage>
        <taxon>Eukaryota</taxon>
        <taxon>Metazoa</taxon>
        <taxon>Ecdysozoa</taxon>
        <taxon>Arthropoda</taxon>
        <taxon>Hexapoda</taxon>
        <taxon>Insecta</taxon>
        <taxon>Pterygota</taxon>
        <taxon>Neoptera</taxon>
        <taxon>Paraneoptera</taxon>
        <taxon>Hemiptera</taxon>
        <taxon>Sternorrhyncha</taxon>
        <taxon>Psylloidea</taxon>
        <taxon>Psyllidae</taxon>
        <taxon>Psyllinae</taxon>
        <taxon>Cacopsylla</taxon>
    </lineage>
</organism>
<proteinExistence type="predicted"/>
<dbReference type="AlphaFoldDB" id="A0A8D8QWU9"/>
<sequence>MSSLQRALTTLQTLEKQLHSVPMLGQLGDLTTLPPIQEAPLLLEETWEKAPKESIQTLAITMLNRITSPNRPTSLSRITTPSRPTSLSRTTTPSRPTSLSKTIFLSKLTSLSNTIVKRIPMPTMMVTMKAGLTTVIPVTWVSTIMLTTYRTDLVTLVVALTRKALLVQIRETYKQVFPISTQSKYPR</sequence>
<dbReference type="EMBL" id="HBUF01103548">
    <property type="protein sequence ID" value="CAG6638684.1"/>
    <property type="molecule type" value="Transcribed_RNA"/>
</dbReference>
<evidence type="ECO:0000256" key="1">
    <source>
        <dbReference type="SAM" id="MobiDB-lite"/>
    </source>
</evidence>
<evidence type="ECO:0000313" key="2">
    <source>
        <dbReference type="EMBL" id="CAG6638684.1"/>
    </source>
</evidence>
<accession>A0A8D8QWU9</accession>
<feature type="region of interest" description="Disordered" evidence="1">
    <location>
        <begin position="70"/>
        <end position="96"/>
    </location>
</feature>